<keyword evidence="2" id="KW-0503">Monooxygenase</keyword>
<evidence type="ECO:0000313" key="2">
    <source>
        <dbReference type="EMBL" id="MCX2982330.1"/>
    </source>
</evidence>
<dbReference type="PANTHER" id="PTHR33336">
    <property type="entry name" value="QUINOL MONOOXYGENASE YGIN-RELATED"/>
    <property type="match status" value="1"/>
</dbReference>
<dbReference type="GO" id="GO:0004497">
    <property type="term" value="F:monooxygenase activity"/>
    <property type="evidence" value="ECO:0007669"/>
    <property type="project" value="UniProtKB-KW"/>
</dbReference>
<dbReference type="PANTHER" id="PTHR33336:SF15">
    <property type="entry name" value="ABM DOMAIN-CONTAINING PROTEIN"/>
    <property type="match status" value="1"/>
</dbReference>
<dbReference type="InterPro" id="IPR011008">
    <property type="entry name" value="Dimeric_a/b-barrel"/>
</dbReference>
<evidence type="ECO:0000259" key="1">
    <source>
        <dbReference type="PROSITE" id="PS51725"/>
    </source>
</evidence>
<dbReference type="Proteomes" id="UP001143362">
    <property type="component" value="Unassembled WGS sequence"/>
</dbReference>
<accession>A0ABT3TJ27</accession>
<sequence>MTIGVLATLTVAEGKNAEFEALFKQLVEQVNAQEEGCNFYQIHKSRTDGQVYKVLEQYTDQAAFEAHGKSDYFREIGRSLGPCMAGPPEIELVDGI</sequence>
<protein>
    <submittedName>
        <fullName evidence="2">Antibiotic biosynthesis monooxygenase</fullName>
    </submittedName>
</protein>
<dbReference type="RefSeq" id="WP_279246354.1">
    <property type="nucleotide sequence ID" value="NZ_SHNN01000003.1"/>
</dbReference>
<dbReference type="EMBL" id="SHNN01000003">
    <property type="protein sequence ID" value="MCX2982330.1"/>
    <property type="molecule type" value="Genomic_DNA"/>
</dbReference>
<dbReference type="InterPro" id="IPR050744">
    <property type="entry name" value="AI-2_Isomerase_LsrG"/>
</dbReference>
<keyword evidence="3" id="KW-1185">Reference proteome</keyword>
<reference evidence="2" key="1">
    <citation type="submission" date="2019-02" db="EMBL/GenBank/DDBJ databases">
        <authorList>
            <person name="Li S.-H."/>
        </authorList>
    </citation>
    <scope>NUCLEOTIDE SEQUENCE</scope>
    <source>
        <strain evidence="2">IMCC14734</strain>
    </source>
</reference>
<dbReference type="SUPFAM" id="SSF54909">
    <property type="entry name" value="Dimeric alpha+beta barrel"/>
    <property type="match status" value="1"/>
</dbReference>
<proteinExistence type="predicted"/>
<dbReference type="Pfam" id="PF03992">
    <property type="entry name" value="ABM"/>
    <property type="match status" value="1"/>
</dbReference>
<name>A0ABT3TJ27_9GAMM</name>
<gene>
    <name evidence="2" type="ORF">EYC98_15815</name>
</gene>
<comment type="caution">
    <text evidence="2">The sequence shown here is derived from an EMBL/GenBank/DDBJ whole genome shotgun (WGS) entry which is preliminary data.</text>
</comment>
<keyword evidence="2" id="KW-0560">Oxidoreductase</keyword>
<dbReference type="PROSITE" id="PS51725">
    <property type="entry name" value="ABM"/>
    <property type="match status" value="1"/>
</dbReference>
<feature type="domain" description="ABM" evidence="1">
    <location>
        <begin position="3"/>
        <end position="92"/>
    </location>
</feature>
<evidence type="ECO:0000313" key="3">
    <source>
        <dbReference type="Proteomes" id="UP001143362"/>
    </source>
</evidence>
<dbReference type="Gene3D" id="3.30.70.100">
    <property type="match status" value="1"/>
</dbReference>
<organism evidence="2 3">
    <name type="scientific">Candidatus Litorirhabdus singularis</name>
    <dbReference type="NCBI Taxonomy" id="2518993"/>
    <lineage>
        <taxon>Bacteria</taxon>
        <taxon>Pseudomonadati</taxon>
        <taxon>Pseudomonadota</taxon>
        <taxon>Gammaproteobacteria</taxon>
        <taxon>Cellvibrionales</taxon>
        <taxon>Halieaceae</taxon>
        <taxon>Candidatus Litorirhabdus</taxon>
    </lineage>
</organism>
<dbReference type="InterPro" id="IPR007138">
    <property type="entry name" value="ABM_dom"/>
</dbReference>